<protein>
    <recommendedName>
        <fullName evidence="4">Secreted protein</fullName>
    </recommendedName>
</protein>
<comment type="caution">
    <text evidence="2">The sequence shown here is derived from an EMBL/GenBank/DDBJ whole genome shotgun (WGS) entry which is preliminary data.</text>
</comment>
<proteinExistence type="predicted"/>
<feature type="signal peptide" evidence="1">
    <location>
        <begin position="1"/>
        <end position="26"/>
    </location>
</feature>
<dbReference type="OrthoDB" id="4636369at2"/>
<evidence type="ECO:0008006" key="4">
    <source>
        <dbReference type="Google" id="ProtNLM"/>
    </source>
</evidence>
<dbReference type="Proteomes" id="UP000320095">
    <property type="component" value="Unassembled WGS sequence"/>
</dbReference>
<name>A0A502EJH4_9MYCO</name>
<feature type="chain" id="PRO_5021504454" description="Secreted protein" evidence="1">
    <location>
        <begin position="27"/>
        <end position="176"/>
    </location>
</feature>
<organism evidence="2 3">
    <name type="scientific">Mycolicibacterium hodleri</name>
    <dbReference type="NCBI Taxonomy" id="49897"/>
    <lineage>
        <taxon>Bacteria</taxon>
        <taxon>Bacillati</taxon>
        <taxon>Actinomycetota</taxon>
        <taxon>Actinomycetes</taxon>
        <taxon>Mycobacteriales</taxon>
        <taxon>Mycobacteriaceae</taxon>
        <taxon>Mycolicibacterium</taxon>
    </lineage>
</organism>
<keyword evidence="3" id="KW-1185">Reference proteome</keyword>
<evidence type="ECO:0000256" key="1">
    <source>
        <dbReference type="SAM" id="SignalP"/>
    </source>
</evidence>
<gene>
    <name evidence="2" type="ORF">EAH80_04540</name>
</gene>
<reference evidence="2 3" key="1">
    <citation type="journal article" date="2019" name="Environ. Microbiol.">
        <title>Species interactions and distinct microbial communities in high Arctic permafrost affected cryosols are associated with the CH4 and CO2 gas fluxes.</title>
        <authorList>
            <person name="Altshuler I."/>
            <person name="Hamel J."/>
            <person name="Turney S."/>
            <person name="Magnuson E."/>
            <person name="Levesque R."/>
            <person name="Greer C."/>
            <person name="Whyte L.G."/>
        </authorList>
    </citation>
    <scope>NUCLEOTIDE SEQUENCE [LARGE SCALE GENOMIC DNA]</scope>
    <source>
        <strain evidence="2 3">S5.20</strain>
    </source>
</reference>
<dbReference type="EMBL" id="RCZG01000001">
    <property type="protein sequence ID" value="TPG37122.1"/>
    <property type="molecule type" value="Genomic_DNA"/>
</dbReference>
<dbReference type="RefSeq" id="WP_140688253.1">
    <property type="nucleotide sequence ID" value="NZ_RCZG01000001.1"/>
</dbReference>
<evidence type="ECO:0000313" key="2">
    <source>
        <dbReference type="EMBL" id="TPG37122.1"/>
    </source>
</evidence>
<dbReference type="AlphaFoldDB" id="A0A502EJH4"/>
<accession>A0A502EJH4</accession>
<sequence>MTIARVFAVAAVLTTSLLGFAGPANADQVMEGIYTYDQGDVHATWTIYPSCVPTVGDLRDNLELPVACRLHVTPTPTTQLIGGDARLTGGRWTYSTTIKDGLTCPDGGTAPIQDAYAFDDVTMTGTRSVSNTRACDGQVDPKIVVSPFTLAYVGPLPIPVEKYPLYCEPGGLKRCF</sequence>
<keyword evidence="1" id="KW-0732">Signal</keyword>
<evidence type="ECO:0000313" key="3">
    <source>
        <dbReference type="Proteomes" id="UP000320095"/>
    </source>
</evidence>